<feature type="transmembrane region" description="Helical" evidence="2">
    <location>
        <begin position="288"/>
        <end position="311"/>
    </location>
</feature>
<proteinExistence type="predicted"/>
<feature type="transmembrane region" description="Helical" evidence="2">
    <location>
        <begin position="130"/>
        <end position="151"/>
    </location>
</feature>
<gene>
    <name evidence="3" type="ORF">KDA_02210</name>
</gene>
<dbReference type="RefSeq" id="WP_126625411.1">
    <property type="nucleotide sequence ID" value="NZ_BIFT01000001.1"/>
</dbReference>
<keyword evidence="4" id="KW-1185">Reference proteome</keyword>
<dbReference type="AlphaFoldDB" id="A0A402B096"/>
<keyword evidence="2" id="KW-1133">Transmembrane helix</keyword>
<reference evidence="4" key="1">
    <citation type="submission" date="2018-12" db="EMBL/GenBank/DDBJ databases">
        <title>Tengunoibacter tsumagoiensis gen. nov., sp. nov., Dictyobacter kobayashii sp. nov., D. alpinus sp. nov., and D. joshuensis sp. nov. and description of Dictyobacteraceae fam. nov. within the order Ktedonobacterales isolated from Tengu-no-mugimeshi.</title>
        <authorList>
            <person name="Wang C.M."/>
            <person name="Zheng Y."/>
            <person name="Sakai Y."/>
            <person name="Toyoda A."/>
            <person name="Minakuchi Y."/>
            <person name="Abe K."/>
            <person name="Yokota A."/>
            <person name="Yabe S."/>
        </authorList>
    </citation>
    <scope>NUCLEOTIDE SEQUENCE [LARGE SCALE GENOMIC DNA]</scope>
    <source>
        <strain evidence="4">Uno16</strain>
    </source>
</reference>
<feature type="transmembrane region" description="Helical" evidence="2">
    <location>
        <begin position="91"/>
        <end position="109"/>
    </location>
</feature>
<feature type="transmembrane region" description="Helical" evidence="2">
    <location>
        <begin position="50"/>
        <end position="71"/>
    </location>
</feature>
<dbReference type="Proteomes" id="UP000287171">
    <property type="component" value="Unassembled WGS sequence"/>
</dbReference>
<feature type="transmembrane region" description="Helical" evidence="2">
    <location>
        <begin position="357"/>
        <end position="374"/>
    </location>
</feature>
<name>A0A402B096_9CHLR</name>
<accession>A0A402B096</accession>
<feature type="transmembrane region" description="Helical" evidence="2">
    <location>
        <begin position="380"/>
        <end position="402"/>
    </location>
</feature>
<evidence type="ECO:0000313" key="3">
    <source>
        <dbReference type="EMBL" id="GCE24737.1"/>
    </source>
</evidence>
<protein>
    <submittedName>
        <fullName evidence="3">Uncharacterized protein</fullName>
    </submittedName>
</protein>
<dbReference type="OrthoDB" id="141026at2"/>
<comment type="caution">
    <text evidence="3">The sequence shown here is derived from an EMBL/GenBank/DDBJ whole genome shotgun (WGS) entry which is preliminary data.</text>
</comment>
<feature type="region of interest" description="Disordered" evidence="1">
    <location>
        <begin position="1"/>
        <end position="42"/>
    </location>
</feature>
<keyword evidence="2" id="KW-0472">Membrane</keyword>
<feature type="transmembrane region" description="Helical" evidence="2">
    <location>
        <begin position="414"/>
        <end position="435"/>
    </location>
</feature>
<feature type="transmembrane region" description="Helical" evidence="2">
    <location>
        <begin position="171"/>
        <end position="190"/>
    </location>
</feature>
<feature type="compositionally biased region" description="Basic and acidic residues" evidence="1">
    <location>
        <begin position="22"/>
        <end position="31"/>
    </location>
</feature>
<feature type="transmembrane region" description="Helical" evidence="2">
    <location>
        <begin position="202"/>
        <end position="224"/>
    </location>
</feature>
<organism evidence="3 4">
    <name type="scientific">Dictyobacter alpinus</name>
    <dbReference type="NCBI Taxonomy" id="2014873"/>
    <lineage>
        <taxon>Bacteria</taxon>
        <taxon>Bacillati</taxon>
        <taxon>Chloroflexota</taxon>
        <taxon>Ktedonobacteria</taxon>
        <taxon>Ktedonobacterales</taxon>
        <taxon>Dictyobacteraceae</taxon>
        <taxon>Dictyobacter</taxon>
    </lineage>
</organism>
<dbReference type="EMBL" id="BIFT01000001">
    <property type="protein sequence ID" value="GCE24737.1"/>
    <property type="molecule type" value="Genomic_DNA"/>
</dbReference>
<sequence>MQHTTPMAELPAANFSPSESLSEDKGQDNRSTKKKGRQQDTSAAPAGQAWAYRLLWITFFIFFASTGAGKLWDRVWHATVRFDTFWSPPHFFVFVMTSLTAALVAFIAFTPKLRTWYGPSVRVPFLPFEIAGSLVVLGGGLVALSITIMFDNFWHSTYGLDETQWSVPHCMLGWSWLTIILGFIAARLAFRTYRPTNWLTNLVMALLILEFLCPAVLGPFYLMYSPHLVDALKNIPIVRTEPSAQHMYRIYEQFGLTRQTHVLFIPIATFFAGAAIIMLRRLDARKRVFLLAPLLWSLLLMGRDWYTLYFLHYAGAHKITDILKIIPREPSLWIPIPLFVAALVYTLLRQSSFKENRILLISGFIFGICTFFIWHNSPWMLLLALPAAVTMLFGAWLGNYIYNIMEKPRMETLMSFLLATCAQIPAVLGIVDLFMRRATP</sequence>
<keyword evidence="2" id="KW-0812">Transmembrane</keyword>
<evidence type="ECO:0000256" key="2">
    <source>
        <dbReference type="SAM" id="Phobius"/>
    </source>
</evidence>
<evidence type="ECO:0000256" key="1">
    <source>
        <dbReference type="SAM" id="MobiDB-lite"/>
    </source>
</evidence>
<feature type="transmembrane region" description="Helical" evidence="2">
    <location>
        <begin position="331"/>
        <end position="348"/>
    </location>
</feature>
<evidence type="ECO:0000313" key="4">
    <source>
        <dbReference type="Proteomes" id="UP000287171"/>
    </source>
</evidence>
<feature type="transmembrane region" description="Helical" evidence="2">
    <location>
        <begin position="261"/>
        <end position="279"/>
    </location>
</feature>